<dbReference type="AlphaFoldDB" id="A0A2M6XT18"/>
<feature type="signal peptide" evidence="1">
    <location>
        <begin position="1"/>
        <end position="28"/>
    </location>
</feature>
<protein>
    <recommendedName>
        <fullName evidence="4">Copper amine oxidase-like N-terminal domain-containing protein</fullName>
    </recommendedName>
</protein>
<reference evidence="3" key="1">
    <citation type="submission" date="2017-09" db="EMBL/GenBank/DDBJ databases">
        <title>Depth-based differentiation of microbial function through sediment-hosted aquifers and enrichment of novel symbionts in the deep terrestrial subsurface.</title>
        <authorList>
            <person name="Probst A.J."/>
            <person name="Ladd B."/>
            <person name="Jarett J.K."/>
            <person name="Geller-Mcgrath D.E."/>
            <person name="Sieber C.M.K."/>
            <person name="Emerson J.B."/>
            <person name="Anantharaman K."/>
            <person name="Thomas B.C."/>
            <person name="Malmstrom R."/>
            <person name="Stieglmeier M."/>
            <person name="Klingl A."/>
            <person name="Woyke T."/>
            <person name="Ryan C.M."/>
            <person name="Banfield J.F."/>
        </authorList>
    </citation>
    <scope>NUCLEOTIDE SEQUENCE [LARGE SCALE GENOMIC DNA]</scope>
</reference>
<evidence type="ECO:0000313" key="2">
    <source>
        <dbReference type="EMBL" id="PIU10731.1"/>
    </source>
</evidence>
<comment type="caution">
    <text evidence="2">The sequence shown here is derived from an EMBL/GenBank/DDBJ whole genome shotgun (WGS) entry which is preliminary data.</text>
</comment>
<evidence type="ECO:0008006" key="4">
    <source>
        <dbReference type="Google" id="ProtNLM"/>
    </source>
</evidence>
<dbReference type="Proteomes" id="UP000230586">
    <property type="component" value="Unassembled WGS sequence"/>
</dbReference>
<dbReference type="EMBL" id="PEXX01000032">
    <property type="protein sequence ID" value="PIU10731.1"/>
    <property type="molecule type" value="Genomic_DNA"/>
</dbReference>
<evidence type="ECO:0000256" key="1">
    <source>
        <dbReference type="SAM" id="SignalP"/>
    </source>
</evidence>
<proteinExistence type="predicted"/>
<gene>
    <name evidence="2" type="ORF">COT27_01720</name>
</gene>
<name>A0A2M6XT18_9BACT</name>
<accession>A0A2M6XT18</accession>
<feature type="non-terminal residue" evidence="2">
    <location>
        <position position="154"/>
    </location>
</feature>
<organism evidence="2 3">
    <name type="scientific">Candidatus Kuenenbacteria bacterium CG08_land_8_20_14_0_20_37_23</name>
    <dbReference type="NCBI Taxonomy" id="1974617"/>
    <lineage>
        <taxon>Bacteria</taxon>
        <taxon>Candidatus Kueneniibacteriota</taxon>
    </lineage>
</organism>
<sequence length="154" mass="16852">MIKKGFIGFMALAMILTMAGSVILPARAASDGDLVKMDGYPAVYYLNGGKRYVFPNEKTYKTWYSDFSDVVTISQSEMETYPLGGNVTYRAGAKLVKIQTVPTVYAIEPNGTLRSILSEANAAVLYGTNWNKTIDDVPDAFFVNYTVGDDMEAG</sequence>
<keyword evidence="1" id="KW-0732">Signal</keyword>
<evidence type="ECO:0000313" key="3">
    <source>
        <dbReference type="Proteomes" id="UP000230586"/>
    </source>
</evidence>
<feature type="chain" id="PRO_5014610926" description="Copper amine oxidase-like N-terminal domain-containing protein" evidence="1">
    <location>
        <begin position="29"/>
        <end position="154"/>
    </location>
</feature>